<proteinExistence type="predicted"/>
<organism evidence="2 4">
    <name type="scientific">Kocuria flava</name>
    <dbReference type="NCBI Taxonomy" id="446860"/>
    <lineage>
        <taxon>Bacteria</taxon>
        <taxon>Bacillati</taxon>
        <taxon>Actinomycetota</taxon>
        <taxon>Actinomycetes</taxon>
        <taxon>Micrococcales</taxon>
        <taxon>Micrococcaceae</taxon>
        <taxon>Kocuria</taxon>
    </lineage>
</organism>
<accession>A0A0U2NYW9</accession>
<sequence length="204" mass="21119">MTVLDDAPASPAPTLEIGAVELPPAPQWPAPPVASERGAEQAAGSTGPQEPVHCGGPMAVRRLDPLVPGSHANRAVLEAALAGERVHACACGYLLTLPANPGRTQPLCAPHERPVFTELLLQRVHAAAGVVESVLWACDQLIAQEGAADDPAEQWLAEADRESAAWAVDTAELDLEAAVRLAAEHGVPAEQLAEAAGRETLQAA</sequence>
<feature type="compositionally biased region" description="Pro residues" evidence="1">
    <location>
        <begin position="23"/>
        <end position="32"/>
    </location>
</feature>
<reference evidence="3 5" key="2">
    <citation type="submission" date="2019-07" db="EMBL/GenBank/DDBJ databases">
        <title>Whole genome shotgun sequence of Kocuria flava NBRC 107626.</title>
        <authorList>
            <person name="Hosoyama A."/>
            <person name="Uohara A."/>
            <person name="Ohji S."/>
            <person name="Ichikawa N."/>
        </authorList>
    </citation>
    <scope>NUCLEOTIDE SEQUENCE [LARGE SCALE GENOMIC DNA]</scope>
    <source>
        <strain evidence="3 5">NBRC 107626</strain>
    </source>
</reference>
<feature type="region of interest" description="Disordered" evidence="1">
    <location>
        <begin position="1"/>
        <end position="55"/>
    </location>
</feature>
<evidence type="ECO:0000256" key="1">
    <source>
        <dbReference type="SAM" id="MobiDB-lite"/>
    </source>
</evidence>
<dbReference type="OrthoDB" id="4882815at2"/>
<evidence type="ECO:0000313" key="2">
    <source>
        <dbReference type="EMBL" id="ALU39597.1"/>
    </source>
</evidence>
<dbReference type="Proteomes" id="UP000057181">
    <property type="component" value="Chromosome"/>
</dbReference>
<protein>
    <submittedName>
        <fullName evidence="2">Uncharacterized protein</fullName>
    </submittedName>
</protein>
<dbReference type="EMBL" id="CP013254">
    <property type="protein sequence ID" value="ALU39597.1"/>
    <property type="molecule type" value="Genomic_DNA"/>
</dbReference>
<dbReference type="EMBL" id="BJZR01000011">
    <property type="protein sequence ID" value="GEO91381.1"/>
    <property type="molecule type" value="Genomic_DNA"/>
</dbReference>
<reference evidence="2 4" key="1">
    <citation type="submission" date="2015-11" db="EMBL/GenBank/DDBJ databases">
        <title>Complete Genome Sequence of Kocuria flava strain HO-9041.</title>
        <authorList>
            <person name="Zhou M."/>
            <person name="Dai J."/>
        </authorList>
    </citation>
    <scope>NUCLEOTIDE SEQUENCE [LARGE SCALE GENOMIC DNA]</scope>
    <source>
        <strain evidence="2 4">HO-9041</strain>
    </source>
</reference>
<dbReference type="RefSeq" id="WP_058858308.1">
    <property type="nucleotide sequence ID" value="NZ_BJZR01000011.1"/>
</dbReference>
<evidence type="ECO:0000313" key="4">
    <source>
        <dbReference type="Proteomes" id="UP000057181"/>
    </source>
</evidence>
<dbReference type="KEGG" id="kfv:AS188_07360"/>
<name>A0A0U2NYW9_9MICC</name>
<evidence type="ECO:0000313" key="3">
    <source>
        <dbReference type="EMBL" id="GEO91381.1"/>
    </source>
</evidence>
<gene>
    <name evidence="2" type="ORF">AS188_07360</name>
    <name evidence="3" type="ORF">KFL01_06870</name>
</gene>
<keyword evidence="5" id="KW-1185">Reference proteome</keyword>
<dbReference type="AlphaFoldDB" id="A0A0U2NYW9"/>
<dbReference type="Proteomes" id="UP000321155">
    <property type="component" value="Unassembled WGS sequence"/>
</dbReference>
<evidence type="ECO:0000313" key="5">
    <source>
        <dbReference type="Proteomes" id="UP000321155"/>
    </source>
</evidence>